<feature type="compositionally biased region" description="Low complexity" evidence="6">
    <location>
        <begin position="65"/>
        <end position="88"/>
    </location>
</feature>
<keyword evidence="4" id="KW-0804">Transcription</keyword>
<feature type="compositionally biased region" description="Basic and acidic residues" evidence="6">
    <location>
        <begin position="26"/>
        <end position="37"/>
    </location>
</feature>
<dbReference type="InterPro" id="IPR036576">
    <property type="entry name" value="WRKY_dom_sf"/>
</dbReference>
<feature type="compositionally biased region" description="Low complexity" evidence="6">
    <location>
        <begin position="465"/>
        <end position="481"/>
    </location>
</feature>
<gene>
    <name evidence="8" type="ORF">V6N11_015895</name>
</gene>
<dbReference type="Gene3D" id="2.20.25.80">
    <property type="entry name" value="WRKY domain"/>
    <property type="match status" value="1"/>
</dbReference>
<feature type="compositionally biased region" description="Polar residues" evidence="6">
    <location>
        <begin position="176"/>
        <end position="186"/>
    </location>
</feature>
<feature type="region of interest" description="Disordered" evidence="6">
    <location>
        <begin position="465"/>
        <end position="495"/>
    </location>
</feature>
<feature type="compositionally biased region" description="Polar residues" evidence="6">
    <location>
        <begin position="212"/>
        <end position="232"/>
    </location>
</feature>
<comment type="caution">
    <text evidence="8">The sequence shown here is derived from an EMBL/GenBank/DDBJ whole genome shotgun (WGS) entry which is preliminary data.</text>
</comment>
<feature type="region of interest" description="Disordered" evidence="6">
    <location>
        <begin position="207"/>
        <end position="237"/>
    </location>
</feature>
<dbReference type="SMART" id="SM00774">
    <property type="entry name" value="WRKY"/>
    <property type="match status" value="1"/>
</dbReference>
<proteinExistence type="predicted"/>
<feature type="region of interest" description="Disordered" evidence="6">
    <location>
        <begin position="166"/>
        <end position="192"/>
    </location>
</feature>
<dbReference type="Pfam" id="PF03106">
    <property type="entry name" value="WRKY"/>
    <property type="match status" value="1"/>
</dbReference>
<sequence length="495" mass="53795">MEKQNPRELSLLHSGEFPNQNSSEADGARDESGDHVEPPSPITEMDFFSKPNQPHDHHQESKNLSSSSFDSDVNRGLNLLSSSSGVSRTTDEEKPKAGMNRLKIELERLHQENRGLRSMLDLITGSYNELQGQLLMAVQNQALQNQREKKHAVMNPRTWAALDVNEPSAPDDRTQDLSAPQANTAEVVSKEHDRRMIQIPGKFVSVEDGPDQTCQSQGTTKCSKVDQSNNEEQVSEVPFRKARVSVRARSEAPLMMDGCQWRKYGQKMAKGNPCPRAYYRCIMAVGCTVRRQVQRCAEDKSILVTTYEGNHNHPLPPAAIAMAKATSAAAAMMLSGPTTSKDGLIHFPNSLSYASTMAALSSTSAAAPFPIITLDMTQGPNGIPFFRSPPFAATFPLPLHGYHPQMSRHPMFSPHKLSALLATQLWQQPASMVETVTAAIASDPNSTAALAEAISMVIGAPTSNINGGNNNSPNGLPTLPGSPQLPQSCTTFSAN</sequence>
<dbReference type="InterPro" id="IPR044810">
    <property type="entry name" value="WRKY_plant"/>
</dbReference>
<feature type="region of interest" description="Disordered" evidence="6">
    <location>
        <begin position="1"/>
        <end position="99"/>
    </location>
</feature>
<evidence type="ECO:0000256" key="4">
    <source>
        <dbReference type="ARBA" id="ARBA00023163"/>
    </source>
</evidence>
<dbReference type="PANTHER" id="PTHR31429:SF59">
    <property type="entry name" value="WRKY TRANSCRIPTION FACTOR 47-RELATED"/>
    <property type="match status" value="1"/>
</dbReference>
<evidence type="ECO:0000256" key="2">
    <source>
        <dbReference type="ARBA" id="ARBA00023015"/>
    </source>
</evidence>
<feature type="compositionally biased region" description="Basic and acidic residues" evidence="6">
    <location>
        <begin position="89"/>
        <end position="99"/>
    </location>
</feature>
<dbReference type="PANTHER" id="PTHR31429">
    <property type="entry name" value="WRKY TRANSCRIPTION FACTOR 36-RELATED"/>
    <property type="match status" value="1"/>
</dbReference>
<evidence type="ECO:0000256" key="3">
    <source>
        <dbReference type="ARBA" id="ARBA00023125"/>
    </source>
</evidence>
<evidence type="ECO:0000259" key="7">
    <source>
        <dbReference type="PROSITE" id="PS50811"/>
    </source>
</evidence>
<dbReference type="Proteomes" id="UP001396334">
    <property type="component" value="Unassembled WGS sequence"/>
</dbReference>
<feature type="compositionally biased region" description="Polar residues" evidence="6">
    <location>
        <begin position="484"/>
        <end position="495"/>
    </location>
</feature>
<dbReference type="InterPro" id="IPR003657">
    <property type="entry name" value="WRKY_dom"/>
</dbReference>
<keyword evidence="9" id="KW-1185">Reference proteome</keyword>
<accession>A0ABR2TTH8</accession>
<evidence type="ECO:0000313" key="9">
    <source>
        <dbReference type="Proteomes" id="UP001396334"/>
    </source>
</evidence>
<comment type="subcellular location">
    <subcellularLocation>
        <location evidence="1">Nucleus</location>
    </subcellularLocation>
</comment>
<keyword evidence="2" id="KW-0805">Transcription regulation</keyword>
<evidence type="ECO:0000256" key="5">
    <source>
        <dbReference type="ARBA" id="ARBA00023242"/>
    </source>
</evidence>
<name>A0ABR2TTH8_9ROSI</name>
<organism evidence="8 9">
    <name type="scientific">Hibiscus sabdariffa</name>
    <name type="common">roselle</name>
    <dbReference type="NCBI Taxonomy" id="183260"/>
    <lineage>
        <taxon>Eukaryota</taxon>
        <taxon>Viridiplantae</taxon>
        <taxon>Streptophyta</taxon>
        <taxon>Embryophyta</taxon>
        <taxon>Tracheophyta</taxon>
        <taxon>Spermatophyta</taxon>
        <taxon>Magnoliopsida</taxon>
        <taxon>eudicotyledons</taxon>
        <taxon>Gunneridae</taxon>
        <taxon>Pentapetalae</taxon>
        <taxon>rosids</taxon>
        <taxon>malvids</taxon>
        <taxon>Malvales</taxon>
        <taxon>Malvaceae</taxon>
        <taxon>Malvoideae</taxon>
        <taxon>Hibiscus</taxon>
    </lineage>
</organism>
<evidence type="ECO:0000313" key="8">
    <source>
        <dbReference type="EMBL" id="KAK9040755.1"/>
    </source>
</evidence>
<dbReference type="SUPFAM" id="SSF118290">
    <property type="entry name" value="WRKY DNA-binding domain"/>
    <property type="match status" value="1"/>
</dbReference>
<evidence type="ECO:0000256" key="1">
    <source>
        <dbReference type="ARBA" id="ARBA00004123"/>
    </source>
</evidence>
<keyword evidence="3" id="KW-0238">DNA-binding</keyword>
<dbReference type="EMBL" id="JBBPBN010000004">
    <property type="protein sequence ID" value="KAK9040755.1"/>
    <property type="molecule type" value="Genomic_DNA"/>
</dbReference>
<dbReference type="PROSITE" id="PS50811">
    <property type="entry name" value="WRKY"/>
    <property type="match status" value="1"/>
</dbReference>
<evidence type="ECO:0000256" key="6">
    <source>
        <dbReference type="SAM" id="MobiDB-lite"/>
    </source>
</evidence>
<feature type="domain" description="WRKY" evidence="7">
    <location>
        <begin position="250"/>
        <end position="316"/>
    </location>
</feature>
<protein>
    <recommendedName>
        <fullName evidence="7">WRKY domain-containing protein</fullName>
    </recommendedName>
</protein>
<keyword evidence="5" id="KW-0539">Nucleus</keyword>
<reference evidence="8 9" key="1">
    <citation type="journal article" date="2024" name="G3 (Bethesda)">
        <title>Genome assembly of Hibiscus sabdariffa L. provides insights into metabolisms of medicinal natural products.</title>
        <authorList>
            <person name="Kim T."/>
        </authorList>
    </citation>
    <scope>NUCLEOTIDE SEQUENCE [LARGE SCALE GENOMIC DNA]</scope>
    <source>
        <strain evidence="8">TK-2024</strain>
        <tissue evidence="8">Old leaves</tissue>
    </source>
</reference>